<organism evidence="1">
    <name type="scientific">mine drainage metagenome</name>
    <dbReference type="NCBI Taxonomy" id="410659"/>
    <lineage>
        <taxon>unclassified sequences</taxon>
        <taxon>metagenomes</taxon>
        <taxon>ecological metagenomes</taxon>
    </lineage>
</organism>
<comment type="caution">
    <text evidence="1">The sequence shown here is derived from an EMBL/GenBank/DDBJ whole genome shotgun (WGS) entry which is preliminary data.</text>
</comment>
<sequence>MDQAILMHAKIDEGTERGDVGHRAFELHAGLELGDVVHAVEELGGAELRARIASGLFQFGKHVAHGEIAEAVIDELLRQEAAQGIAIAHQRIDGLAGGLQHALDQRVAFGVHAGAVEWVVAAVDAQESSRLLEGFVAQPSHRFERFAVGERVDLVTLQHDLLGDASAQASHPRQQRRRGGVEIDADAVDAVLHDGIELARQRSLVDVMLILADADALGVDLHQFGQRVLHPAGDGHRPAQAHVQIGKFPAGQGACGIHRSPGFAHCQFVQAGVVRHAQQFGGELVGLAAGSAVADGNELHAVPPYQRGQGGERSLHVAARLEGIDGCGVEQLAGGIDHRHLHPGADSGVETHDHLGSGRCGQQQVAEIRAEHVDGHGLGLLAQPRQQFALQGERELDLPGPLHHPAQPVVCGAAPVRPAEQHGKSPFG</sequence>
<protein>
    <submittedName>
        <fullName evidence="1">Uncharacterized protein</fullName>
    </submittedName>
</protein>
<dbReference type="AlphaFoldDB" id="A0A1J5PP02"/>
<accession>A0A1J5PP02</accession>
<dbReference type="EMBL" id="MLJW01004806">
    <property type="protein sequence ID" value="OIQ69300.1"/>
    <property type="molecule type" value="Genomic_DNA"/>
</dbReference>
<name>A0A1J5PP02_9ZZZZ</name>
<gene>
    <name evidence="1" type="ORF">GALL_491010</name>
</gene>
<reference evidence="1" key="1">
    <citation type="submission" date="2016-10" db="EMBL/GenBank/DDBJ databases">
        <title>Sequence of Gallionella enrichment culture.</title>
        <authorList>
            <person name="Poehlein A."/>
            <person name="Muehling M."/>
            <person name="Daniel R."/>
        </authorList>
    </citation>
    <scope>NUCLEOTIDE SEQUENCE</scope>
</reference>
<evidence type="ECO:0000313" key="1">
    <source>
        <dbReference type="EMBL" id="OIQ69300.1"/>
    </source>
</evidence>
<proteinExistence type="predicted"/>